<evidence type="ECO:0000259" key="2">
    <source>
        <dbReference type="Pfam" id="PF13546"/>
    </source>
</evidence>
<dbReference type="Proteomes" id="UP001596242">
    <property type="component" value="Unassembled WGS sequence"/>
</dbReference>
<evidence type="ECO:0000256" key="1">
    <source>
        <dbReference type="SAM" id="MobiDB-lite"/>
    </source>
</evidence>
<feature type="compositionally biased region" description="Pro residues" evidence="1">
    <location>
        <begin position="247"/>
        <end position="259"/>
    </location>
</feature>
<feature type="region of interest" description="Disordered" evidence="1">
    <location>
        <begin position="214"/>
        <end position="297"/>
    </location>
</feature>
<comment type="caution">
    <text evidence="3">The sequence shown here is derived from an EMBL/GenBank/DDBJ whole genome shotgun (WGS) entry which is preliminary data.</text>
</comment>
<protein>
    <submittedName>
        <fullName evidence="3">Transposase</fullName>
    </submittedName>
</protein>
<dbReference type="RefSeq" id="WP_386405871.1">
    <property type="nucleotide sequence ID" value="NZ_JBHSPT010000110.1"/>
</dbReference>
<proteinExistence type="predicted"/>
<evidence type="ECO:0000313" key="4">
    <source>
        <dbReference type="Proteomes" id="UP001596242"/>
    </source>
</evidence>
<dbReference type="EMBL" id="JBHSPT010000110">
    <property type="protein sequence ID" value="MFC6060208.1"/>
    <property type="molecule type" value="Genomic_DNA"/>
</dbReference>
<sequence>MFSLIAVGVAQVDDVASSDRVGCGQQRSIGSAYVACCEGPADASGSDRTRFTARCLGVGAGHLHRAGLRTFAALVTGLIAQTGRCTVTGVLTGAGLPRAWSHDRAHAFFSRARWNPDILGISLSHLIVRRLLPEGAVLTVAVDDTLFERRGKKVFGAAWQHDGAARGPRPVGRGTCFVVGLVAELPFLAQPVCLPVMARLWRPGRRRARWPWRHPCSGSWPPATTAGASTSSRTPPTTGGPCATCPPSAPSPPGCPPPRSCTTSPRRAPAGAAAPPSRVIAWAPRRTSRPPPSSHSFEVTRYQRTDTARLAEIACRWDGSFHTRTVRVILLRDHDTTAGYDLALVTTDLATTAADLITRYAWRWSIEVTFAKAREVLARCGHDSGTGLHRGPSRGTTA</sequence>
<keyword evidence="4" id="KW-1185">Reference proteome</keyword>
<dbReference type="SUPFAM" id="SSF53098">
    <property type="entry name" value="Ribonuclease H-like"/>
    <property type="match status" value="1"/>
</dbReference>
<dbReference type="Pfam" id="PF13546">
    <property type="entry name" value="DDE_5"/>
    <property type="match status" value="1"/>
</dbReference>
<accession>A0ABW1M926</accession>
<evidence type="ECO:0000313" key="3">
    <source>
        <dbReference type="EMBL" id="MFC6060208.1"/>
    </source>
</evidence>
<feature type="domain" description="Transposase IS701-like DDE" evidence="2">
    <location>
        <begin position="62"/>
        <end position="204"/>
    </location>
</feature>
<dbReference type="InterPro" id="IPR038721">
    <property type="entry name" value="IS701-like_DDE_dom"/>
</dbReference>
<name>A0ABW1M926_9ACTN</name>
<gene>
    <name evidence="3" type="ORF">ACFP50_33860</name>
</gene>
<feature type="compositionally biased region" description="Low complexity" evidence="1">
    <location>
        <begin position="260"/>
        <end position="278"/>
    </location>
</feature>
<feature type="compositionally biased region" description="Low complexity" evidence="1">
    <location>
        <begin position="221"/>
        <end position="246"/>
    </location>
</feature>
<organism evidence="3 4">
    <name type="scientific">Streptomyces pratens</name>
    <dbReference type="NCBI Taxonomy" id="887456"/>
    <lineage>
        <taxon>Bacteria</taxon>
        <taxon>Bacillati</taxon>
        <taxon>Actinomycetota</taxon>
        <taxon>Actinomycetes</taxon>
        <taxon>Kitasatosporales</taxon>
        <taxon>Streptomycetaceae</taxon>
        <taxon>Streptomyces</taxon>
    </lineage>
</organism>
<reference evidence="4" key="1">
    <citation type="journal article" date="2019" name="Int. J. Syst. Evol. Microbiol.">
        <title>The Global Catalogue of Microorganisms (GCM) 10K type strain sequencing project: providing services to taxonomists for standard genome sequencing and annotation.</title>
        <authorList>
            <consortium name="The Broad Institute Genomics Platform"/>
            <consortium name="The Broad Institute Genome Sequencing Center for Infectious Disease"/>
            <person name="Wu L."/>
            <person name="Ma J."/>
        </authorList>
    </citation>
    <scope>NUCLEOTIDE SEQUENCE [LARGE SCALE GENOMIC DNA]</scope>
    <source>
        <strain evidence="4">JCM 12763</strain>
    </source>
</reference>
<dbReference type="InterPro" id="IPR012337">
    <property type="entry name" value="RNaseH-like_sf"/>
</dbReference>